<name>A0ACB9X3J0_CHAAC</name>
<organism evidence="1 2">
    <name type="scientific">Chaenocephalus aceratus</name>
    <name type="common">Blackfin icefish</name>
    <name type="synonym">Chaenichthys aceratus</name>
    <dbReference type="NCBI Taxonomy" id="36190"/>
    <lineage>
        <taxon>Eukaryota</taxon>
        <taxon>Metazoa</taxon>
        <taxon>Chordata</taxon>
        <taxon>Craniata</taxon>
        <taxon>Vertebrata</taxon>
        <taxon>Euteleostomi</taxon>
        <taxon>Actinopterygii</taxon>
        <taxon>Neopterygii</taxon>
        <taxon>Teleostei</taxon>
        <taxon>Neoteleostei</taxon>
        <taxon>Acanthomorphata</taxon>
        <taxon>Eupercaria</taxon>
        <taxon>Perciformes</taxon>
        <taxon>Notothenioidei</taxon>
        <taxon>Channichthyidae</taxon>
        <taxon>Chaenocephalus</taxon>
    </lineage>
</organism>
<accession>A0ACB9X3J0</accession>
<gene>
    <name evidence="1" type="ORF">KUCAC02_028745</name>
</gene>
<keyword evidence="2" id="KW-1185">Reference proteome</keyword>
<dbReference type="Proteomes" id="UP001057452">
    <property type="component" value="Chromosome 9"/>
</dbReference>
<protein>
    <submittedName>
        <fullName evidence="1">Uncharacterized protein</fullName>
    </submittedName>
</protein>
<evidence type="ECO:0000313" key="1">
    <source>
        <dbReference type="EMBL" id="KAI4820777.1"/>
    </source>
</evidence>
<sequence>MANSWLRFISCRLISSATSILDKSVQIWRLFEMIPQQLSALTLYRCEQSALDYCHAHLSLHLNMGMEQPTQAFGGPRPAKYHPGLMPPLPSEPVLPCPQTRSLHQ</sequence>
<proteinExistence type="predicted"/>
<dbReference type="EMBL" id="CM043793">
    <property type="protein sequence ID" value="KAI4820777.1"/>
    <property type="molecule type" value="Genomic_DNA"/>
</dbReference>
<comment type="caution">
    <text evidence="1">The sequence shown here is derived from an EMBL/GenBank/DDBJ whole genome shotgun (WGS) entry which is preliminary data.</text>
</comment>
<reference evidence="1" key="1">
    <citation type="submission" date="2022-05" db="EMBL/GenBank/DDBJ databases">
        <title>Chromosome-level genome of Chaenocephalus aceratus.</title>
        <authorList>
            <person name="Park H."/>
        </authorList>
    </citation>
    <scope>NUCLEOTIDE SEQUENCE</scope>
    <source>
        <strain evidence="1">KU_202001</strain>
    </source>
</reference>
<evidence type="ECO:0000313" key="2">
    <source>
        <dbReference type="Proteomes" id="UP001057452"/>
    </source>
</evidence>